<dbReference type="FunFam" id="3.40.50.11060:FF:000001">
    <property type="entry name" value="GTPase HflX"/>
    <property type="match status" value="1"/>
</dbReference>
<dbReference type="PRINTS" id="PR00326">
    <property type="entry name" value="GTP1OBG"/>
</dbReference>
<dbReference type="InterPro" id="IPR011989">
    <property type="entry name" value="ARM-like"/>
</dbReference>
<dbReference type="SUPFAM" id="SSF52540">
    <property type="entry name" value="P-loop containing nucleoside triphosphate hydrolases"/>
    <property type="match status" value="1"/>
</dbReference>
<comment type="similarity">
    <text evidence="6">Belongs to the TRAFAC class OBG-HflX-like GTPase superfamily. HflX GTPase family.</text>
</comment>
<feature type="domain" description="Hflx-type G" evidence="8">
    <location>
        <begin position="188"/>
        <end position="358"/>
    </location>
</feature>
<dbReference type="NCBIfam" id="TIGR03156">
    <property type="entry name" value="GTP_HflX"/>
    <property type="match status" value="1"/>
</dbReference>
<feature type="coiled-coil region" evidence="7">
    <location>
        <begin position="154"/>
        <end position="181"/>
    </location>
</feature>
<keyword evidence="2" id="KW-0479">Metal-binding</keyword>
<keyword evidence="1 6" id="KW-0963">Cytoplasm</keyword>
<dbReference type="InterPro" id="IPR006073">
    <property type="entry name" value="GTP-bd"/>
</dbReference>
<keyword evidence="5 6" id="KW-0342">GTP-binding</keyword>
<dbReference type="InterPro" id="IPR030394">
    <property type="entry name" value="G_HFLX_dom"/>
</dbReference>
<evidence type="ECO:0000256" key="2">
    <source>
        <dbReference type="ARBA" id="ARBA00022723"/>
    </source>
</evidence>
<comment type="subcellular location">
    <subcellularLocation>
        <location evidence="6">Cytoplasm</location>
    </subcellularLocation>
    <text evidence="6">May associate with membranes.</text>
</comment>
<dbReference type="Pfam" id="PF01926">
    <property type="entry name" value="MMR_HSR1"/>
    <property type="match status" value="1"/>
</dbReference>
<dbReference type="PROSITE" id="PS51705">
    <property type="entry name" value="G_HFLX"/>
    <property type="match status" value="1"/>
</dbReference>
<dbReference type="InterPro" id="IPR027417">
    <property type="entry name" value="P-loop_NTPase"/>
</dbReference>
<dbReference type="Pfam" id="PF13646">
    <property type="entry name" value="HEAT_2"/>
    <property type="match status" value="1"/>
</dbReference>
<evidence type="ECO:0000313" key="9">
    <source>
        <dbReference type="EMBL" id="SUY21942.1"/>
    </source>
</evidence>
<dbReference type="GO" id="GO:0003924">
    <property type="term" value="F:GTPase activity"/>
    <property type="evidence" value="ECO:0007669"/>
    <property type="project" value="UniProtKB-UniRule"/>
</dbReference>
<dbReference type="Gene3D" id="6.10.250.2860">
    <property type="match status" value="1"/>
</dbReference>
<proteinExistence type="inferred from homology"/>
<dbReference type="CDD" id="cd01878">
    <property type="entry name" value="HflX"/>
    <property type="match status" value="1"/>
</dbReference>
<evidence type="ECO:0000256" key="6">
    <source>
        <dbReference type="HAMAP-Rule" id="MF_00900"/>
    </source>
</evidence>
<dbReference type="InterPro" id="IPR016024">
    <property type="entry name" value="ARM-type_fold"/>
</dbReference>
<comment type="subunit">
    <text evidence="6">Monomer. Associates with the 50S ribosomal subunit.</text>
</comment>
<keyword evidence="4" id="KW-0460">Magnesium</keyword>
<evidence type="ECO:0000256" key="5">
    <source>
        <dbReference type="ARBA" id="ARBA00023134"/>
    </source>
</evidence>
<dbReference type="InterPro" id="IPR016496">
    <property type="entry name" value="GTPase_HflX"/>
</dbReference>
<gene>
    <name evidence="9" type="primary">hflX_1</name>
    <name evidence="6" type="synonym">hflX</name>
    <name evidence="9" type="ORF">NCTC13307_00942</name>
</gene>
<dbReference type="HAMAP" id="MF_00900">
    <property type="entry name" value="GTPase_HflX"/>
    <property type="match status" value="1"/>
</dbReference>
<dbReference type="Gene3D" id="1.25.10.10">
    <property type="entry name" value="Leucine-rich Repeat Variant"/>
    <property type="match status" value="1"/>
</dbReference>
<dbReference type="Pfam" id="PF13167">
    <property type="entry name" value="GTP-bdg_N"/>
    <property type="match status" value="1"/>
</dbReference>
<name>A0A381I6E8_CLODI</name>
<dbReference type="AlphaFoldDB" id="A0A381I6E8"/>
<evidence type="ECO:0000256" key="4">
    <source>
        <dbReference type="ARBA" id="ARBA00022842"/>
    </source>
</evidence>
<dbReference type="PANTHER" id="PTHR10229:SF0">
    <property type="entry name" value="GTP-BINDING PROTEIN 6-RELATED"/>
    <property type="match status" value="1"/>
</dbReference>
<keyword evidence="7" id="KW-0175">Coiled coil</keyword>
<dbReference type="InterPro" id="IPR025121">
    <property type="entry name" value="GTPase_HflX_N"/>
</dbReference>
<evidence type="ECO:0000256" key="3">
    <source>
        <dbReference type="ARBA" id="ARBA00022741"/>
    </source>
</evidence>
<dbReference type="GO" id="GO:0043022">
    <property type="term" value="F:ribosome binding"/>
    <property type="evidence" value="ECO:0007669"/>
    <property type="project" value="TreeGrafter"/>
</dbReference>
<organism evidence="9">
    <name type="scientific">Clostridioides difficile</name>
    <name type="common">Peptoclostridium difficile</name>
    <dbReference type="NCBI Taxonomy" id="1496"/>
    <lineage>
        <taxon>Bacteria</taxon>
        <taxon>Bacillati</taxon>
        <taxon>Bacillota</taxon>
        <taxon>Clostridia</taxon>
        <taxon>Peptostreptococcales</taxon>
        <taxon>Peptostreptococcaceae</taxon>
        <taxon>Clostridioides</taxon>
    </lineage>
</organism>
<dbReference type="EMBL" id="UFWD01000001">
    <property type="protein sequence ID" value="SUY21942.1"/>
    <property type="molecule type" value="Genomic_DNA"/>
</dbReference>
<dbReference type="InterPro" id="IPR042108">
    <property type="entry name" value="GTPase_HflX_N_sf"/>
</dbReference>
<dbReference type="Gene3D" id="3.40.50.11060">
    <property type="entry name" value="GTPase HflX, N-terminal domain"/>
    <property type="match status" value="1"/>
</dbReference>
<dbReference type="PANTHER" id="PTHR10229">
    <property type="entry name" value="GTP-BINDING PROTEIN HFLX"/>
    <property type="match status" value="1"/>
</dbReference>
<keyword evidence="3 6" id="KW-0547">Nucleotide-binding</keyword>
<sequence>MTTIVKKNDDIDTNESMEELKELTKAAGAEVVGSLIQNKHSVDAAYYIGKGKVEEIRAYSDSLDATLVIFNDELSGAQIRNIENVVGRKVIDRTTLILDIFAQRALSKEGKLQVELAQLKYRLPRLYGMGGEMSRTGAGIGTRGPGEQKLEIDKRHILNKAADIRRELKEVKKNRETQRVKRLKSNIPIVALVGYTNAGKSTLLNELIKTHKDYEQEKEVFVKDMLFATLDVTLRKALLPNKKEFLVVDTVGFVSKLPHDLVEAFKATLEEVQYADLILHVIDATNTSYELQKSTTEGVLKELGVNDKKHILVYNKVDKLELDIYPKSQEDIVYISAKQGINMDKLLNMIEIALMENTYSVSLMLPYERGDIFSRIKDKYNVENFEYGESGITLDVDLDEEDFNIYREYILENRLNMDINWENIDNLEDYFITYLLYKESKTVSQISKIRNISSTEASEQLIQAKLKIKEMQKDDFEASKDILDKFLELDKIKRLDFMDSLDDEKMVYFKRKVFKRILVEKNAEDLIVLIWATGELKDDRFLKLLHQLTNHRHSDIRRITYSAIRKIESPSSREVLQKGLYDKNAQTRQYCAKALSKLGDENSLKILQQLKDKNKNFEKEYVLRAYDEAIKSLENAKNLKK</sequence>
<dbReference type="Gene3D" id="3.40.50.300">
    <property type="entry name" value="P-loop containing nucleotide triphosphate hydrolases"/>
    <property type="match status" value="1"/>
</dbReference>
<dbReference type="InterPro" id="IPR032305">
    <property type="entry name" value="GTP-bd_M"/>
</dbReference>
<evidence type="ECO:0000256" key="1">
    <source>
        <dbReference type="ARBA" id="ARBA00022490"/>
    </source>
</evidence>
<dbReference type="Pfam" id="PF16360">
    <property type="entry name" value="GTP-bdg_M"/>
    <property type="match status" value="1"/>
</dbReference>
<accession>A0A381I6E8</accession>
<dbReference type="GO" id="GO:0005737">
    <property type="term" value="C:cytoplasm"/>
    <property type="evidence" value="ECO:0007669"/>
    <property type="project" value="UniProtKB-SubCell"/>
</dbReference>
<dbReference type="SUPFAM" id="SSF48371">
    <property type="entry name" value="ARM repeat"/>
    <property type="match status" value="1"/>
</dbReference>
<dbReference type="GO" id="GO:0046872">
    <property type="term" value="F:metal ion binding"/>
    <property type="evidence" value="ECO:0007669"/>
    <property type="project" value="UniProtKB-KW"/>
</dbReference>
<evidence type="ECO:0000259" key="8">
    <source>
        <dbReference type="PROSITE" id="PS51705"/>
    </source>
</evidence>
<comment type="function">
    <text evidence="6">GTPase that associates with the 50S ribosomal subunit and may have a role during protein synthesis or ribosome biogenesis.</text>
</comment>
<reference evidence="9" key="1">
    <citation type="submission" date="2018-06" db="EMBL/GenBank/DDBJ databases">
        <authorList>
            <consortium name="Pathogen Informatics"/>
            <person name="Doyle S."/>
        </authorList>
    </citation>
    <scope>NUCLEOTIDE SEQUENCE</scope>
    <source>
        <strain evidence="9">NCTC13307</strain>
    </source>
</reference>
<evidence type="ECO:0000256" key="7">
    <source>
        <dbReference type="SAM" id="Coils"/>
    </source>
</evidence>
<dbReference type="GO" id="GO:0005525">
    <property type="term" value="F:GTP binding"/>
    <property type="evidence" value="ECO:0007669"/>
    <property type="project" value="UniProtKB-UniRule"/>
</dbReference>
<protein>
    <recommendedName>
        <fullName evidence="6">GTPase HflX</fullName>
    </recommendedName>
    <alternativeName>
        <fullName evidence="6">GTP-binding protein HflX</fullName>
    </alternativeName>
</protein>